<dbReference type="InterPro" id="IPR036259">
    <property type="entry name" value="MFS_trans_sf"/>
</dbReference>
<evidence type="ECO:0000256" key="2">
    <source>
        <dbReference type="ARBA" id="ARBA00022448"/>
    </source>
</evidence>
<feature type="compositionally biased region" description="Basic residues" evidence="6">
    <location>
        <begin position="125"/>
        <end position="136"/>
    </location>
</feature>
<keyword evidence="2" id="KW-0813">Transport</keyword>
<keyword evidence="4 7" id="KW-1133">Transmembrane helix</keyword>
<sequence>MASGNDREHGGGRRDHWRGDRGLDHGPVRAADVDPRGRLPLLRGRGGDGVRHGPRAARRGPRLRRPRRRHGVHDLPALHLRGVAGQDPRRARQHQRLPHHRRPVPGLPHQPRLHQGAGDVEVDARRRRGPRRRPVRAHALPPRIPPMALQKGKKVPTFSSCRIQPTERENTTFTREFAAECRAQGRAEEAEAILRRIYSAEEVEREIEELKESVAAEAREKVSLAVLLRTATVRRGLVAGVGLQVFQQLVGINTVMYYSPTIVQLAGFASNQTALALSLVTSGLNALGSIVSIYFIDRTGRKKLLVVSLVGVILSLGVLTAVFHETTSHSPAVSAAETGRFDGSLTCPDYRLQPSSSSASSGGGFWDCTRCLKARSAECGFCASGAGKLLPGACLVSNATSRDACRGEGGRLWYTRGCPSRFGWLALAGLALYIIFFSPGMGTVPWIVNSEIYPLRYRGACGGAAATANWVSNLAVAQSFLSLTEAIGVAWTFLIFGGLSVAALAFVLVCVPETKGLPIEEVEKMLERRELRLRFWAPRAGDADGKETGKTASV</sequence>
<accession>A0A3L6QQA3</accession>
<evidence type="ECO:0000313" key="10">
    <source>
        <dbReference type="Proteomes" id="UP000275267"/>
    </source>
</evidence>
<dbReference type="PANTHER" id="PTHR48020:SF38">
    <property type="entry name" value="INOSITOL TRANSPORTER 2-RELATED"/>
    <property type="match status" value="1"/>
</dbReference>
<comment type="subcellular location">
    <subcellularLocation>
        <location evidence="1">Membrane</location>
        <topology evidence="1">Multi-pass membrane protein</topology>
    </subcellularLocation>
</comment>
<feature type="compositionally biased region" description="Basic and acidic residues" evidence="6">
    <location>
        <begin position="1"/>
        <end position="37"/>
    </location>
</feature>
<organism evidence="9 10">
    <name type="scientific">Panicum miliaceum</name>
    <name type="common">Proso millet</name>
    <name type="synonym">Broomcorn millet</name>
    <dbReference type="NCBI Taxonomy" id="4540"/>
    <lineage>
        <taxon>Eukaryota</taxon>
        <taxon>Viridiplantae</taxon>
        <taxon>Streptophyta</taxon>
        <taxon>Embryophyta</taxon>
        <taxon>Tracheophyta</taxon>
        <taxon>Spermatophyta</taxon>
        <taxon>Magnoliopsida</taxon>
        <taxon>Liliopsida</taxon>
        <taxon>Poales</taxon>
        <taxon>Poaceae</taxon>
        <taxon>PACMAD clade</taxon>
        <taxon>Panicoideae</taxon>
        <taxon>Panicodae</taxon>
        <taxon>Paniceae</taxon>
        <taxon>Panicinae</taxon>
        <taxon>Panicum</taxon>
        <taxon>Panicum sect. Panicum</taxon>
    </lineage>
</organism>
<feature type="domain" description="Major facilitator superfamily (MFS) profile" evidence="8">
    <location>
        <begin position="1"/>
        <end position="515"/>
    </location>
</feature>
<evidence type="ECO:0000256" key="5">
    <source>
        <dbReference type="ARBA" id="ARBA00023136"/>
    </source>
</evidence>
<dbReference type="PROSITE" id="PS50850">
    <property type="entry name" value="MFS"/>
    <property type="match status" value="1"/>
</dbReference>
<feature type="region of interest" description="Disordered" evidence="6">
    <location>
        <begin position="1"/>
        <end position="157"/>
    </location>
</feature>
<feature type="transmembrane region" description="Helical" evidence="7">
    <location>
        <begin position="460"/>
        <end position="481"/>
    </location>
</feature>
<dbReference type="Proteomes" id="UP000275267">
    <property type="component" value="Unassembled WGS sequence"/>
</dbReference>
<comment type="caution">
    <text evidence="9">The sequence shown here is derived from an EMBL/GenBank/DDBJ whole genome shotgun (WGS) entry which is preliminary data.</text>
</comment>
<evidence type="ECO:0000259" key="8">
    <source>
        <dbReference type="PROSITE" id="PS50850"/>
    </source>
</evidence>
<dbReference type="GO" id="GO:0005366">
    <property type="term" value="F:myo-inositol:proton symporter activity"/>
    <property type="evidence" value="ECO:0007669"/>
    <property type="project" value="TreeGrafter"/>
</dbReference>
<dbReference type="AlphaFoldDB" id="A0A3L6QQA3"/>
<dbReference type="STRING" id="4540.A0A3L6QQA3"/>
<feature type="transmembrane region" description="Helical" evidence="7">
    <location>
        <begin position="487"/>
        <end position="511"/>
    </location>
</feature>
<dbReference type="InterPro" id="IPR050814">
    <property type="entry name" value="Myo-inositol_Transporter"/>
</dbReference>
<reference evidence="10" key="1">
    <citation type="journal article" date="2019" name="Nat. Commun.">
        <title>The genome of broomcorn millet.</title>
        <authorList>
            <person name="Zou C."/>
            <person name="Miki D."/>
            <person name="Li D."/>
            <person name="Tang Q."/>
            <person name="Xiao L."/>
            <person name="Rajput S."/>
            <person name="Deng P."/>
            <person name="Jia W."/>
            <person name="Huang R."/>
            <person name="Zhang M."/>
            <person name="Sun Y."/>
            <person name="Hu J."/>
            <person name="Fu X."/>
            <person name="Schnable P.S."/>
            <person name="Li F."/>
            <person name="Zhang H."/>
            <person name="Feng B."/>
            <person name="Zhu X."/>
            <person name="Liu R."/>
            <person name="Schnable J.C."/>
            <person name="Zhu J.-K."/>
            <person name="Zhang H."/>
        </authorList>
    </citation>
    <scope>NUCLEOTIDE SEQUENCE [LARGE SCALE GENOMIC DNA]</scope>
</reference>
<feature type="compositionally biased region" description="Basic residues" evidence="6">
    <location>
        <begin position="52"/>
        <end position="71"/>
    </location>
</feature>
<feature type="transmembrane region" description="Helical" evidence="7">
    <location>
        <begin position="422"/>
        <end position="448"/>
    </location>
</feature>
<dbReference type="GO" id="GO:0016020">
    <property type="term" value="C:membrane"/>
    <property type="evidence" value="ECO:0007669"/>
    <property type="project" value="UniProtKB-SubCell"/>
</dbReference>
<evidence type="ECO:0000256" key="4">
    <source>
        <dbReference type="ARBA" id="ARBA00022989"/>
    </source>
</evidence>
<keyword evidence="5 7" id="KW-0472">Membrane</keyword>
<evidence type="ECO:0000256" key="6">
    <source>
        <dbReference type="SAM" id="MobiDB-lite"/>
    </source>
</evidence>
<feature type="compositionally biased region" description="Basic residues" evidence="6">
    <location>
        <begin position="91"/>
        <end position="103"/>
    </location>
</feature>
<feature type="transmembrane region" description="Helical" evidence="7">
    <location>
        <begin position="304"/>
        <end position="323"/>
    </location>
</feature>
<dbReference type="InterPro" id="IPR005828">
    <property type="entry name" value="MFS_sugar_transport-like"/>
</dbReference>
<name>A0A3L6QQA3_PANMI</name>
<evidence type="ECO:0000256" key="1">
    <source>
        <dbReference type="ARBA" id="ARBA00004141"/>
    </source>
</evidence>
<dbReference type="PANTHER" id="PTHR48020">
    <property type="entry name" value="PROTON MYO-INOSITOL COTRANSPORTER"/>
    <property type="match status" value="1"/>
</dbReference>
<protein>
    <submittedName>
        <fullName evidence="9">Inositol transporter 2</fullName>
    </submittedName>
</protein>
<dbReference type="FunFam" id="1.20.1250.20:FF:000137">
    <property type="entry name" value="Probable inositol transporter 2"/>
    <property type="match status" value="1"/>
</dbReference>
<keyword evidence="3 7" id="KW-0812">Transmembrane</keyword>
<dbReference type="SUPFAM" id="SSF103473">
    <property type="entry name" value="MFS general substrate transporter"/>
    <property type="match status" value="1"/>
</dbReference>
<dbReference type="InterPro" id="IPR020846">
    <property type="entry name" value="MFS_dom"/>
</dbReference>
<dbReference type="Gene3D" id="1.20.1250.20">
    <property type="entry name" value="MFS general substrate transporter like domains"/>
    <property type="match status" value="2"/>
</dbReference>
<evidence type="ECO:0000313" key="9">
    <source>
        <dbReference type="EMBL" id="RLM86037.1"/>
    </source>
</evidence>
<dbReference type="OrthoDB" id="6339427at2759"/>
<evidence type="ECO:0000256" key="3">
    <source>
        <dbReference type="ARBA" id="ARBA00022692"/>
    </source>
</evidence>
<dbReference type="PRINTS" id="PR00171">
    <property type="entry name" value="SUGRTRNSPORT"/>
</dbReference>
<feature type="transmembrane region" description="Helical" evidence="7">
    <location>
        <begin position="274"/>
        <end position="297"/>
    </location>
</feature>
<keyword evidence="10" id="KW-1185">Reference proteome</keyword>
<gene>
    <name evidence="9" type="ORF">C2845_PM04G02580</name>
</gene>
<proteinExistence type="predicted"/>
<dbReference type="Pfam" id="PF00083">
    <property type="entry name" value="Sugar_tr"/>
    <property type="match status" value="2"/>
</dbReference>
<dbReference type="EMBL" id="PQIB02000011">
    <property type="protein sequence ID" value="RLM86037.1"/>
    <property type="molecule type" value="Genomic_DNA"/>
</dbReference>
<dbReference type="InterPro" id="IPR003663">
    <property type="entry name" value="Sugar/inositol_transpt"/>
</dbReference>
<evidence type="ECO:0000256" key="7">
    <source>
        <dbReference type="SAM" id="Phobius"/>
    </source>
</evidence>